<gene>
    <name evidence="2" type="ORF">E3O10_11950</name>
</gene>
<dbReference type="EMBL" id="SOFF01000031">
    <property type="protein sequence ID" value="TFB88508.1"/>
    <property type="molecule type" value="Genomic_DNA"/>
</dbReference>
<evidence type="ECO:0000256" key="1">
    <source>
        <dbReference type="SAM" id="SignalP"/>
    </source>
</evidence>
<dbReference type="AlphaFoldDB" id="A0A5F0D3P2"/>
<name>A0A5F0D3P2_9MICO</name>
<evidence type="ECO:0008006" key="4">
    <source>
        <dbReference type="Google" id="ProtNLM"/>
    </source>
</evidence>
<feature type="chain" id="PRO_5022689073" description="SipW-cognate class signal peptide" evidence="1">
    <location>
        <begin position="35"/>
        <end position="249"/>
    </location>
</feature>
<evidence type="ECO:0000313" key="3">
    <source>
        <dbReference type="Proteomes" id="UP000297654"/>
    </source>
</evidence>
<reference evidence="2 3" key="1">
    <citation type="submission" date="2019-03" db="EMBL/GenBank/DDBJ databases">
        <title>Genomics of glacier-inhabiting Cryobacterium strains.</title>
        <authorList>
            <person name="Liu Q."/>
            <person name="Xin Y.-H."/>
        </authorList>
    </citation>
    <scope>NUCLEOTIDE SEQUENCE [LARGE SCALE GENOMIC DNA]</scope>
    <source>
        <strain evidence="2 3">Hh15</strain>
    </source>
</reference>
<organism evidence="2 3">
    <name type="scientific">Cryobacterium luteum</name>
    <dbReference type="NCBI Taxonomy" id="1424661"/>
    <lineage>
        <taxon>Bacteria</taxon>
        <taxon>Bacillati</taxon>
        <taxon>Actinomycetota</taxon>
        <taxon>Actinomycetes</taxon>
        <taxon>Micrococcales</taxon>
        <taxon>Microbacteriaceae</taxon>
        <taxon>Cryobacterium</taxon>
    </lineage>
</organism>
<dbReference type="Proteomes" id="UP000297654">
    <property type="component" value="Unassembled WGS sequence"/>
</dbReference>
<accession>A0A5F0D3P2</accession>
<dbReference type="RefSeq" id="WP_166787759.1">
    <property type="nucleotide sequence ID" value="NZ_SOFF01000031.1"/>
</dbReference>
<evidence type="ECO:0000313" key="2">
    <source>
        <dbReference type="EMBL" id="TFB88508.1"/>
    </source>
</evidence>
<keyword evidence="1" id="KW-0732">Signal</keyword>
<protein>
    <recommendedName>
        <fullName evidence="4">SipW-cognate class signal peptide</fullName>
    </recommendedName>
</protein>
<feature type="signal peptide" evidence="1">
    <location>
        <begin position="1"/>
        <end position="34"/>
    </location>
</feature>
<sequence length="249" mass="25109">MRGLRFVRLLGAATSVLLLVFLALLAGAPGPASANSVSPRPVAAAPRDRLATSLRVGDVQVSSDGVHFASSLPTDLFDVYVTLIPNGSMRASLWIHNPSDQSAVVRVSLRSAEGASAGLNQYLTLGVTIPADLTAPTATFAGDADCAVLAPVQPLAAGATPRAEVSIDMMNVTGLTGPNETANLGLVVALRDAVAGPFSSSACADTGVFVAVLGASSAAPRPAALSGTGVDLPVPAIVGAFCCWVWACF</sequence>
<keyword evidence="3" id="KW-1185">Reference proteome</keyword>
<comment type="caution">
    <text evidence="2">The sequence shown here is derived from an EMBL/GenBank/DDBJ whole genome shotgun (WGS) entry which is preliminary data.</text>
</comment>
<proteinExistence type="predicted"/>